<reference evidence="3" key="1">
    <citation type="journal article" date="2017" name="Nat. Microbiol.">
        <title>Global analysis of biosynthetic gene clusters reveals vast potential of secondary metabolite production in Penicillium species.</title>
        <authorList>
            <person name="Nielsen J.C."/>
            <person name="Grijseels S."/>
            <person name="Prigent S."/>
            <person name="Ji B."/>
            <person name="Dainat J."/>
            <person name="Nielsen K.F."/>
            <person name="Frisvad J.C."/>
            <person name="Workman M."/>
            <person name="Nielsen J."/>
        </authorList>
    </citation>
    <scope>NUCLEOTIDE SEQUENCE [LARGE SCALE GENOMIC DNA]</scope>
    <source>
        <strain evidence="3">IBT 31811</strain>
    </source>
</reference>
<keyword evidence="3" id="KW-1185">Reference proteome</keyword>
<name>A0A1V6QCV8_9EURO</name>
<gene>
    <name evidence="2" type="ORF">PENANT_c006G02461</name>
</gene>
<dbReference type="Proteomes" id="UP000191672">
    <property type="component" value="Unassembled WGS sequence"/>
</dbReference>
<sequence>MVRRLNRLSSLDQTRTRQEAIAKCGPAFDTSQAVTISGPYVYVYVPSIPRVFHLHEQASACLQISIYHSATKMVSTRHHPREFPSPERAAKELIKSPAATNANSRKWVHTPSAALTIWLIISVPLVAWDAGYVMLRPHSMPGGRFHSPIWAPYALYGKIDYIYGWPAYNARNGFTAAQTILNIIETIGYIFYLWVVYNYGATVVSGRGQRVKKDLLWFLKGDKVVAGRIGALALVVAYSMSVMTLSKTILYWLNEFFSGFENIGHNKPLDLVLYWIIPNGAWIIFPSYNIYTLSAEILNALEFATPRQKVGRPKST</sequence>
<feature type="transmembrane region" description="Helical" evidence="1">
    <location>
        <begin position="229"/>
        <end position="252"/>
    </location>
</feature>
<feature type="transmembrane region" description="Helical" evidence="1">
    <location>
        <begin position="113"/>
        <end position="135"/>
    </location>
</feature>
<proteinExistence type="predicted"/>
<accession>A0A1V6QCV8</accession>
<protein>
    <recommendedName>
        <fullName evidence="4">EXPERA domain-containing protein</fullName>
    </recommendedName>
</protein>
<dbReference type="PANTHER" id="PTHR37919">
    <property type="entry name" value="PROTEIN CBG05606"/>
    <property type="match status" value="1"/>
</dbReference>
<dbReference type="EMBL" id="MDYN01000006">
    <property type="protein sequence ID" value="OQD87050.1"/>
    <property type="molecule type" value="Genomic_DNA"/>
</dbReference>
<feature type="transmembrane region" description="Helical" evidence="1">
    <location>
        <begin position="272"/>
        <end position="291"/>
    </location>
</feature>
<keyword evidence="1" id="KW-0812">Transmembrane</keyword>
<dbReference type="PANTHER" id="PTHR37919:SF2">
    <property type="entry name" value="EXPERA DOMAIN-CONTAINING PROTEIN"/>
    <property type="match status" value="1"/>
</dbReference>
<keyword evidence="1" id="KW-0472">Membrane</keyword>
<evidence type="ECO:0008006" key="4">
    <source>
        <dbReference type="Google" id="ProtNLM"/>
    </source>
</evidence>
<comment type="caution">
    <text evidence="2">The sequence shown here is derived from an EMBL/GenBank/DDBJ whole genome shotgun (WGS) entry which is preliminary data.</text>
</comment>
<dbReference type="STRING" id="416450.A0A1V6QCV8"/>
<evidence type="ECO:0000313" key="2">
    <source>
        <dbReference type="EMBL" id="OQD87050.1"/>
    </source>
</evidence>
<keyword evidence="1" id="KW-1133">Transmembrane helix</keyword>
<evidence type="ECO:0000313" key="3">
    <source>
        <dbReference type="Proteomes" id="UP000191672"/>
    </source>
</evidence>
<dbReference type="AlphaFoldDB" id="A0A1V6QCV8"/>
<evidence type="ECO:0000256" key="1">
    <source>
        <dbReference type="SAM" id="Phobius"/>
    </source>
</evidence>
<organism evidence="2 3">
    <name type="scientific">Penicillium antarcticum</name>
    <dbReference type="NCBI Taxonomy" id="416450"/>
    <lineage>
        <taxon>Eukaryota</taxon>
        <taxon>Fungi</taxon>
        <taxon>Dikarya</taxon>
        <taxon>Ascomycota</taxon>
        <taxon>Pezizomycotina</taxon>
        <taxon>Eurotiomycetes</taxon>
        <taxon>Eurotiomycetidae</taxon>
        <taxon>Eurotiales</taxon>
        <taxon>Aspergillaceae</taxon>
        <taxon>Penicillium</taxon>
    </lineage>
</organism>